<name>A0A5B9QVT5_9BACT</name>
<keyword evidence="3" id="KW-1185">Reference proteome</keyword>
<keyword evidence="1" id="KW-0472">Membrane</keyword>
<organism evidence="2 3">
    <name type="scientific">Roseimaritima ulvae</name>
    <dbReference type="NCBI Taxonomy" id="980254"/>
    <lineage>
        <taxon>Bacteria</taxon>
        <taxon>Pseudomonadati</taxon>
        <taxon>Planctomycetota</taxon>
        <taxon>Planctomycetia</taxon>
        <taxon>Pirellulales</taxon>
        <taxon>Pirellulaceae</taxon>
        <taxon>Roseimaritima</taxon>
    </lineage>
</organism>
<evidence type="ECO:0000313" key="3">
    <source>
        <dbReference type="Proteomes" id="UP000325286"/>
    </source>
</evidence>
<evidence type="ECO:0000256" key="1">
    <source>
        <dbReference type="SAM" id="Phobius"/>
    </source>
</evidence>
<dbReference type="EMBL" id="CP042914">
    <property type="protein sequence ID" value="QEG41206.1"/>
    <property type="molecule type" value="Genomic_DNA"/>
</dbReference>
<gene>
    <name evidence="2" type="ORF">UC8_32250</name>
</gene>
<accession>A0A5B9QVT5</accession>
<protein>
    <submittedName>
        <fullName evidence="2">Uncharacterized protein</fullName>
    </submittedName>
</protein>
<keyword evidence="1" id="KW-0812">Transmembrane</keyword>
<dbReference type="RefSeq" id="WP_148080336.1">
    <property type="nucleotide sequence ID" value="NZ_CP042914.1"/>
</dbReference>
<evidence type="ECO:0000313" key="2">
    <source>
        <dbReference type="EMBL" id="QEG41206.1"/>
    </source>
</evidence>
<dbReference type="Proteomes" id="UP000325286">
    <property type="component" value="Chromosome"/>
</dbReference>
<dbReference type="KEGG" id="rul:UC8_32250"/>
<reference evidence="2 3" key="1">
    <citation type="submission" date="2019-08" db="EMBL/GenBank/DDBJ databases">
        <title>Deep-cultivation of Planctomycetes and their phenomic and genomic characterization uncovers novel biology.</title>
        <authorList>
            <person name="Wiegand S."/>
            <person name="Jogler M."/>
            <person name="Boedeker C."/>
            <person name="Pinto D."/>
            <person name="Vollmers J."/>
            <person name="Rivas-Marin E."/>
            <person name="Kohn T."/>
            <person name="Peeters S.H."/>
            <person name="Heuer A."/>
            <person name="Rast P."/>
            <person name="Oberbeckmann S."/>
            <person name="Bunk B."/>
            <person name="Jeske O."/>
            <person name="Meyerdierks A."/>
            <person name="Storesund J.E."/>
            <person name="Kallscheuer N."/>
            <person name="Luecker S."/>
            <person name="Lage O.M."/>
            <person name="Pohl T."/>
            <person name="Merkel B.J."/>
            <person name="Hornburger P."/>
            <person name="Mueller R.-W."/>
            <person name="Bruemmer F."/>
            <person name="Labrenz M."/>
            <person name="Spormann A.M."/>
            <person name="Op den Camp H."/>
            <person name="Overmann J."/>
            <person name="Amann R."/>
            <person name="Jetten M.S.M."/>
            <person name="Mascher T."/>
            <person name="Medema M.H."/>
            <person name="Devos D.P."/>
            <person name="Kaster A.-K."/>
            <person name="Ovreas L."/>
            <person name="Rohde M."/>
            <person name="Galperin M.Y."/>
            <person name="Jogler C."/>
        </authorList>
    </citation>
    <scope>NUCLEOTIDE SEQUENCE [LARGE SCALE GENOMIC DNA]</scope>
    <source>
        <strain evidence="2 3">UC8</strain>
    </source>
</reference>
<feature type="transmembrane region" description="Helical" evidence="1">
    <location>
        <begin position="16"/>
        <end position="36"/>
    </location>
</feature>
<dbReference type="AlphaFoldDB" id="A0A5B9QVT5"/>
<sequence length="46" mass="4962">MPQGDAVALGLNQTGLIVFILLIFFCLPLCWIPFIVDSMKGNPPSA</sequence>
<proteinExistence type="predicted"/>
<keyword evidence="1" id="KW-1133">Transmembrane helix</keyword>